<name>L7M003_RHIPC</name>
<accession>L7M003</accession>
<dbReference type="AlphaFoldDB" id="L7M003"/>
<proteinExistence type="evidence at transcript level"/>
<evidence type="ECO:0000313" key="1">
    <source>
        <dbReference type="EMBL" id="JAA57172.1"/>
    </source>
</evidence>
<evidence type="ECO:0008006" key="2">
    <source>
        <dbReference type="Google" id="ProtNLM"/>
    </source>
</evidence>
<sequence>MKVNQLIKSASCLFNQKLTTSDGVSLARTSRVLLAINRSISRQVDQEGRERCLLEGVEALNKTVTTRPTKNAKDPTKRVVTFFKQNNLRLIQADKNGEFVVLREDDFKKRAEEAIAKNFVRVRPSATRVKGKAAAMCKDLELSKLASSITRCKKKALTVFFTAKTHKDKVPFRTIVSEKGSWQCLIIQFLQKHLSALHVEDPFATKNSGELVSFLSSRVRVRCAFSIDVEDLF</sequence>
<reference evidence="1" key="1">
    <citation type="submission" date="2012-11" db="EMBL/GenBank/DDBJ databases">
        <authorList>
            <person name="Lucero-Rivera Y.E."/>
            <person name="Tovar-Ramirez D."/>
        </authorList>
    </citation>
    <scope>NUCLEOTIDE SEQUENCE</scope>
    <source>
        <tissue evidence="1">Salivary gland</tissue>
    </source>
</reference>
<reference evidence="1" key="2">
    <citation type="journal article" date="2015" name="J. Proteomics">
        <title>Sexual differences in the sialomes of the zebra tick, Rhipicephalus pulchellus.</title>
        <authorList>
            <person name="Tan A.W."/>
            <person name="Francischetti I.M."/>
            <person name="Slovak M."/>
            <person name="Kini R.M."/>
            <person name="Ribeiro J.M."/>
        </authorList>
    </citation>
    <scope>NUCLEOTIDE SEQUENCE</scope>
    <source>
        <tissue evidence="1">Salivary gland</tissue>
    </source>
</reference>
<protein>
    <recommendedName>
        <fullName evidence="2">Tick transposon</fullName>
    </recommendedName>
</protein>
<organism evidence="1">
    <name type="scientific">Rhipicephalus pulchellus</name>
    <name type="common">Yellow backed tick</name>
    <name type="synonym">Dermacentor pulchellus</name>
    <dbReference type="NCBI Taxonomy" id="72859"/>
    <lineage>
        <taxon>Eukaryota</taxon>
        <taxon>Metazoa</taxon>
        <taxon>Ecdysozoa</taxon>
        <taxon>Arthropoda</taxon>
        <taxon>Chelicerata</taxon>
        <taxon>Arachnida</taxon>
        <taxon>Acari</taxon>
        <taxon>Parasitiformes</taxon>
        <taxon>Ixodida</taxon>
        <taxon>Ixodoidea</taxon>
        <taxon>Ixodidae</taxon>
        <taxon>Rhipicephalinae</taxon>
        <taxon>Rhipicephalus</taxon>
        <taxon>Rhipicephalus</taxon>
    </lineage>
</organism>
<dbReference type="EMBL" id="GACK01007862">
    <property type="protein sequence ID" value="JAA57172.1"/>
    <property type="molecule type" value="mRNA"/>
</dbReference>